<dbReference type="PROSITE" id="PS51165">
    <property type="entry name" value="THUMP"/>
    <property type="match status" value="1"/>
</dbReference>
<evidence type="ECO:0000313" key="6">
    <source>
        <dbReference type="Proteomes" id="UP000192042"/>
    </source>
</evidence>
<dbReference type="EC" id="2.1.1.173" evidence="5"/>
<dbReference type="InterPro" id="IPR000241">
    <property type="entry name" value="RlmKL-like_Mtase"/>
</dbReference>
<dbReference type="Gene3D" id="3.40.50.150">
    <property type="entry name" value="Vaccinia Virus protein VP39"/>
    <property type="match status" value="1"/>
</dbReference>
<dbReference type="GO" id="GO:0052915">
    <property type="term" value="F:23S rRNA (guanine(2445)-N(2))-methyltransferase activity"/>
    <property type="evidence" value="ECO:0007669"/>
    <property type="project" value="UniProtKB-EC"/>
</dbReference>
<dbReference type="Pfam" id="PF02926">
    <property type="entry name" value="THUMP"/>
    <property type="match status" value="1"/>
</dbReference>
<dbReference type="GO" id="GO:0070043">
    <property type="term" value="F:rRNA (guanine-N7-)-methyltransferase activity"/>
    <property type="evidence" value="ECO:0007669"/>
    <property type="project" value="TreeGrafter"/>
</dbReference>
<dbReference type="Pfam" id="PF01170">
    <property type="entry name" value="UPF0020"/>
    <property type="match status" value="1"/>
</dbReference>
<dbReference type="InterPro" id="IPR004114">
    <property type="entry name" value="THUMP_dom"/>
</dbReference>
<accession>A0A1W1I8J3</accession>
<dbReference type="Proteomes" id="UP000192042">
    <property type="component" value="Chromosome I"/>
</dbReference>
<dbReference type="SMART" id="SM00981">
    <property type="entry name" value="THUMP"/>
    <property type="match status" value="1"/>
</dbReference>
<feature type="domain" description="THUMP" evidence="4">
    <location>
        <begin position="47"/>
        <end position="158"/>
    </location>
</feature>
<organism evidence="5 6">
    <name type="scientific">Nitrospira japonica</name>
    <dbReference type="NCBI Taxonomy" id="1325564"/>
    <lineage>
        <taxon>Bacteria</taxon>
        <taxon>Pseudomonadati</taxon>
        <taxon>Nitrospirota</taxon>
        <taxon>Nitrospiria</taxon>
        <taxon>Nitrospirales</taxon>
        <taxon>Nitrospiraceae</taxon>
        <taxon>Nitrospira</taxon>
    </lineage>
</organism>
<dbReference type="Pfam" id="PF22020">
    <property type="entry name" value="RlmL_1st"/>
    <property type="match status" value="1"/>
</dbReference>
<protein>
    <submittedName>
        <fullName evidence="5">Ribosomal RNA large subunit methyltransferase L</fullName>
        <ecNumber evidence="5">2.1.1.173</ecNumber>
    </submittedName>
</protein>
<keyword evidence="6" id="KW-1185">Reference proteome</keyword>
<evidence type="ECO:0000259" key="4">
    <source>
        <dbReference type="PROSITE" id="PS51165"/>
    </source>
</evidence>
<dbReference type="Gene3D" id="3.30.2130.30">
    <property type="match status" value="1"/>
</dbReference>
<dbReference type="PANTHER" id="PTHR47313:SF1">
    <property type="entry name" value="RIBOSOMAL RNA LARGE SUBUNIT METHYLTRANSFERASE K_L"/>
    <property type="match status" value="1"/>
</dbReference>
<evidence type="ECO:0000313" key="5">
    <source>
        <dbReference type="EMBL" id="SLM49342.1"/>
    </source>
</evidence>
<reference evidence="5 6" key="1">
    <citation type="submission" date="2017-03" db="EMBL/GenBank/DDBJ databases">
        <authorList>
            <person name="Afonso C.L."/>
            <person name="Miller P.J."/>
            <person name="Scott M.A."/>
            <person name="Spackman E."/>
            <person name="Goraichik I."/>
            <person name="Dimitrov K.M."/>
            <person name="Suarez D.L."/>
            <person name="Swayne D.E."/>
        </authorList>
    </citation>
    <scope>NUCLEOTIDE SEQUENCE [LARGE SCALE GENOMIC DNA]</scope>
    <source>
        <strain evidence="5">Genome sequencing of Nitrospira japonica strain NJ11</strain>
    </source>
</reference>
<keyword evidence="2 5" id="KW-0808">Transferase</keyword>
<evidence type="ECO:0000256" key="3">
    <source>
        <dbReference type="PROSITE-ProRule" id="PRU00529"/>
    </source>
</evidence>
<evidence type="ECO:0000256" key="1">
    <source>
        <dbReference type="ARBA" id="ARBA00022603"/>
    </source>
</evidence>
<dbReference type="SUPFAM" id="SSF53335">
    <property type="entry name" value="S-adenosyl-L-methionine-dependent methyltransferases"/>
    <property type="match status" value="1"/>
</dbReference>
<name>A0A1W1I8J3_9BACT</name>
<dbReference type="CDD" id="cd11715">
    <property type="entry name" value="THUMP_AdoMetMT"/>
    <property type="match status" value="1"/>
</dbReference>
<dbReference type="InterPro" id="IPR029063">
    <property type="entry name" value="SAM-dependent_MTases_sf"/>
</dbReference>
<proteinExistence type="predicted"/>
<sequence length="394" mass="44301">MDNIKQRFFAPCPRGLETILQRELDALGIASAEVTQGGVSFTGHWNALYHVNLESRVANRVLLELGHARYRTEADVYRAAYALDWPAWFDPGRTIRVKVSARHCPLASLNFVTLRIKDALCDKFMAACRRRPSVDTQQPDVRIDAFLDAESVTFYLDTSGEPLFKRGYRFAQIEAPIRENLAAGMVLLSGWTPDQPFVDPMCGGGTIPLEAALIARRIAPGLRRVFAFERLRLHTPDRWNAIRAAAEARQLAASPQPIYASDRDEQAIQIAKRLFHAARMIQDIDVKVKQEDFLKLDPPAPRGVMVANPPYGVRLGHSEQSAILYAGIGNRLKQQWAGWQVHIFTGDPKLKESIGLLPSRRIPLYNGPLECRLYEFKIVEGSMRKHARSANLHG</sequence>
<keyword evidence="3" id="KW-0694">RNA-binding</keyword>
<dbReference type="RefSeq" id="WP_197685426.1">
    <property type="nucleotide sequence ID" value="NZ_LT828648.1"/>
</dbReference>
<dbReference type="EMBL" id="LT828648">
    <property type="protein sequence ID" value="SLM49342.1"/>
    <property type="molecule type" value="Genomic_DNA"/>
</dbReference>
<dbReference type="PANTHER" id="PTHR47313">
    <property type="entry name" value="RIBOSOMAL RNA LARGE SUBUNIT METHYLTRANSFERASE K/L"/>
    <property type="match status" value="1"/>
</dbReference>
<dbReference type="KEGG" id="nja:NSJP_3175"/>
<dbReference type="InterPro" id="IPR054170">
    <property type="entry name" value="RlmL_1st"/>
</dbReference>
<evidence type="ECO:0000256" key="2">
    <source>
        <dbReference type="ARBA" id="ARBA00022679"/>
    </source>
</evidence>
<dbReference type="InterPro" id="IPR002052">
    <property type="entry name" value="DNA_methylase_N6_adenine_CS"/>
</dbReference>
<dbReference type="PROSITE" id="PS00092">
    <property type="entry name" value="N6_MTASE"/>
    <property type="match status" value="1"/>
</dbReference>
<dbReference type="AlphaFoldDB" id="A0A1W1I8J3"/>
<dbReference type="STRING" id="1325564.NSJP_3175"/>
<dbReference type="GO" id="GO:0003723">
    <property type="term" value="F:RNA binding"/>
    <property type="evidence" value="ECO:0007669"/>
    <property type="project" value="UniProtKB-UniRule"/>
</dbReference>
<gene>
    <name evidence="5" type="primary">rlmL</name>
    <name evidence="5" type="ORF">NSJP_3175</name>
</gene>
<keyword evidence="1 5" id="KW-0489">Methyltransferase</keyword>